<keyword evidence="2" id="KW-1185">Reference proteome</keyword>
<name>A0A8I2YUJ8_9AGAM</name>
<accession>A0A8I2YUJ8</accession>
<gene>
    <name evidence="1" type="ORF">JVT61DRAFT_14052</name>
</gene>
<sequence length="51" mass="5611">MGMPDLIPTFAYLAAALRDKHPKLAYLHATEPRVGGIQNIIPHPDGNNDFL</sequence>
<dbReference type="OrthoDB" id="2795203at2759"/>
<protein>
    <submittedName>
        <fullName evidence="1">Uncharacterized protein</fullName>
    </submittedName>
</protein>
<proteinExistence type="predicted"/>
<evidence type="ECO:0000313" key="1">
    <source>
        <dbReference type="EMBL" id="KAG6378329.1"/>
    </source>
</evidence>
<comment type="caution">
    <text evidence="1">The sequence shown here is derived from an EMBL/GenBank/DDBJ whole genome shotgun (WGS) entry which is preliminary data.</text>
</comment>
<dbReference type="Proteomes" id="UP000683000">
    <property type="component" value="Unassembled WGS sequence"/>
</dbReference>
<organism evidence="1 2">
    <name type="scientific">Boletus reticuloceps</name>
    <dbReference type="NCBI Taxonomy" id="495285"/>
    <lineage>
        <taxon>Eukaryota</taxon>
        <taxon>Fungi</taxon>
        <taxon>Dikarya</taxon>
        <taxon>Basidiomycota</taxon>
        <taxon>Agaricomycotina</taxon>
        <taxon>Agaricomycetes</taxon>
        <taxon>Agaricomycetidae</taxon>
        <taxon>Boletales</taxon>
        <taxon>Boletineae</taxon>
        <taxon>Boletaceae</taxon>
        <taxon>Boletoideae</taxon>
        <taxon>Boletus</taxon>
    </lineage>
</organism>
<dbReference type="AlphaFoldDB" id="A0A8I2YUJ8"/>
<reference evidence="1" key="1">
    <citation type="submission" date="2021-03" db="EMBL/GenBank/DDBJ databases">
        <title>Evolutionary innovations through gain and loss of genes in the ectomycorrhizal Boletales.</title>
        <authorList>
            <person name="Wu G."/>
            <person name="Miyauchi S."/>
            <person name="Morin E."/>
            <person name="Yang Z.-L."/>
            <person name="Xu J."/>
            <person name="Martin F.M."/>
        </authorList>
    </citation>
    <scope>NUCLEOTIDE SEQUENCE</scope>
    <source>
        <strain evidence="1">BR01</strain>
    </source>
</reference>
<dbReference type="EMBL" id="JAGFBS010000007">
    <property type="protein sequence ID" value="KAG6378329.1"/>
    <property type="molecule type" value="Genomic_DNA"/>
</dbReference>
<evidence type="ECO:0000313" key="2">
    <source>
        <dbReference type="Proteomes" id="UP000683000"/>
    </source>
</evidence>